<evidence type="ECO:0000259" key="12">
    <source>
        <dbReference type="Pfam" id="PF00294"/>
    </source>
</evidence>
<evidence type="ECO:0000256" key="4">
    <source>
        <dbReference type="ARBA" id="ARBA00022679"/>
    </source>
</evidence>
<evidence type="ECO:0000256" key="11">
    <source>
        <dbReference type="ARBA" id="ARBA00023277"/>
    </source>
</evidence>
<keyword evidence="10" id="KW-0630">Potassium</keyword>
<evidence type="ECO:0000256" key="9">
    <source>
        <dbReference type="ARBA" id="ARBA00022842"/>
    </source>
</evidence>
<dbReference type="AlphaFoldDB" id="A0A6J6FQ12"/>
<accession>A0A6J6FQ12</accession>
<evidence type="ECO:0000256" key="10">
    <source>
        <dbReference type="ARBA" id="ARBA00022958"/>
    </source>
</evidence>
<comment type="similarity">
    <text evidence="1">Belongs to the carbohydrate kinase PfkB family.</text>
</comment>
<dbReference type="HAMAP" id="MF_01987">
    <property type="entry name" value="Ribokinase"/>
    <property type="match status" value="1"/>
</dbReference>
<dbReference type="GO" id="GO:0046872">
    <property type="term" value="F:metal ion binding"/>
    <property type="evidence" value="ECO:0007669"/>
    <property type="project" value="UniProtKB-KW"/>
</dbReference>
<evidence type="ECO:0000256" key="1">
    <source>
        <dbReference type="ARBA" id="ARBA00010688"/>
    </source>
</evidence>
<dbReference type="InterPro" id="IPR011877">
    <property type="entry name" value="Ribokinase"/>
</dbReference>
<keyword evidence="8" id="KW-0067">ATP-binding</keyword>
<dbReference type="GO" id="GO:0006014">
    <property type="term" value="P:D-ribose metabolic process"/>
    <property type="evidence" value="ECO:0007669"/>
    <property type="project" value="InterPro"/>
</dbReference>
<dbReference type="EMBL" id="CAEZTS010000180">
    <property type="protein sequence ID" value="CAB4591186.1"/>
    <property type="molecule type" value="Genomic_DNA"/>
</dbReference>
<dbReference type="Gene3D" id="3.40.1190.20">
    <property type="match status" value="1"/>
</dbReference>
<dbReference type="SUPFAM" id="SSF53613">
    <property type="entry name" value="Ribokinase-like"/>
    <property type="match status" value="1"/>
</dbReference>
<dbReference type="InterPro" id="IPR002139">
    <property type="entry name" value="Ribo/fructo_kinase"/>
</dbReference>
<organism evidence="13">
    <name type="scientific">freshwater metagenome</name>
    <dbReference type="NCBI Taxonomy" id="449393"/>
    <lineage>
        <taxon>unclassified sequences</taxon>
        <taxon>metagenomes</taxon>
        <taxon>ecological metagenomes</taxon>
    </lineage>
</organism>
<dbReference type="PRINTS" id="PR00990">
    <property type="entry name" value="RIBOKINASE"/>
</dbReference>
<sequence>MTGGLHSYDVVVVGSSNLDLVATVDRLPGPGETVLGSEYAEHAGGKGLNQAVAASRAGADTAFITCLGSDHAGDTLHSLMVAEGVASFVTDVDAPTGRALINVDGAAENSIVVVPGANARLGIGVVDAHRDVLSRARVVLCQLEVPLDSVEAAMAIGRAGGARTILNPAPAATLSRSLLQLVDVITPNQHELGLLGGTSALLDSGVSVVIVTLGARGMRIVTRDEEIDVPPFAVRAVDTTGAGDAACGALAAALSQGADIGTAARRAAAAGALAATRKGAVPSLPTREEIDVLAGA</sequence>
<feature type="domain" description="Carbohydrate kinase PfkB" evidence="12">
    <location>
        <begin position="9"/>
        <end position="287"/>
    </location>
</feature>
<evidence type="ECO:0000256" key="2">
    <source>
        <dbReference type="ARBA" id="ARBA00012035"/>
    </source>
</evidence>
<dbReference type="Pfam" id="PF00294">
    <property type="entry name" value="PfkB"/>
    <property type="match status" value="1"/>
</dbReference>
<evidence type="ECO:0000313" key="13">
    <source>
        <dbReference type="EMBL" id="CAB4591186.1"/>
    </source>
</evidence>
<dbReference type="GO" id="GO:0004747">
    <property type="term" value="F:ribokinase activity"/>
    <property type="evidence" value="ECO:0007669"/>
    <property type="project" value="UniProtKB-EC"/>
</dbReference>
<dbReference type="InterPro" id="IPR002173">
    <property type="entry name" value="Carboh/pur_kinase_PfkB_CS"/>
</dbReference>
<evidence type="ECO:0000256" key="3">
    <source>
        <dbReference type="ARBA" id="ARBA00016943"/>
    </source>
</evidence>
<protein>
    <recommendedName>
        <fullName evidence="3">Ribokinase</fullName>
        <ecNumber evidence="2">2.7.1.15</ecNumber>
    </recommendedName>
</protein>
<dbReference type="PROSITE" id="PS00584">
    <property type="entry name" value="PFKB_KINASES_2"/>
    <property type="match status" value="1"/>
</dbReference>
<keyword evidence="7" id="KW-0418">Kinase</keyword>
<dbReference type="CDD" id="cd01174">
    <property type="entry name" value="ribokinase"/>
    <property type="match status" value="1"/>
</dbReference>
<proteinExistence type="inferred from homology"/>
<dbReference type="InterPro" id="IPR029056">
    <property type="entry name" value="Ribokinase-like"/>
</dbReference>
<dbReference type="PANTHER" id="PTHR10584">
    <property type="entry name" value="SUGAR KINASE"/>
    <property type="match status" value="1"/>
</dbReference>
<keyword evidence="9" id="KW-0460">Magnesium</keyword>
<evidence type="ECO:0000256" key="5">
    <source>
        <dbReference type="ARBA" id="ARBA00022723"/>
    </source>
</evidence>
<dbReference type="GO" id="GO:0005829">
    <property type="term" value="C:cytosol"/>
    <property type="evidence" value="ECO:0007669"/>
    <property type="project" value="TreeGrafter"/>
</dbReference>
<evidence type="ECO:0000256" key="7">
    <source>
        <dbReference type="ARBA" id="ARBA00022777"/>
    </source>
</evidence>
<dbReference type="GO" id="GO:0005524">
    <property type="term" value="F:ATP binding"/>
    <property type="evidence" value="ECO:0007669"/>
    <property type="project" value="UniProtKB-KW"/>
</dbReference>
<keyword evidence="4" id="KW-0808">Transferase</keyword>
<keyword evidence="11" id="KW-0119">Carbohydrate metabolism</keyword>
<evidence type="ECO:0000256" key="6">
    <source>
        <dbReference type="ARBA" id="ARBA00022741"/>
    </source>
</evidence>
<dbReference type="EC" id="2.7.1.15" evidence="2"/>
<gene>
    <name evidence="13" type="ORF">UFOPK1722_01649</name>
</gene>
<evidence type="ECO:0000256" key="8">
    <source>
        <dbReference type="ARBA" id="ARBA00022840"/>
    </source>
</evidence>
<dbReference type="PANTHER" id="PTHR10584:SF166">
    <property type="entry name" value="RIBOKINASE"/>
    <property type="match status" value="1"/>
</dbReference>
<name>A0A6J6FQ12_9ZZZZ</name>
<keyword evidence="6" id="KW-0547">Nucleotide-binding</keyword>
<reference evidence="13" key="1">
    <citation type="submission" date="2020-05" db="EMBL/GenBank/DDBJ databases">
        <authorList>
            <person name="Chiriac C."/>
            <person name="Salcher M."/>
            <person name="Ghai R."/>
            <person name="Kavagutti S V."/>
        </authorList>
    </citation>
    <scope>NUCLEOTIDE SEQUENCE</scope>
</reference>
<dbReference type="InterPro" id="IPR011611">
    <property type="entry name" value="PfkB_dom"/>
</dbReference>
<keyword evidence="5" id="KW-0479">Metal-binding</keyword>